<evidence type="ECO:0000259" key="20">
    <source>
        <dbReference type="PROSITE" id="PS50002"/>
    </source>
</evidence>
<keyword evidence="11 18" id="KW-0067">ATP-binding</keyword>
<keyword evidence="7" id="KW-0449">Lipoprotein</keyword>
<feature type="region of interest" description="Disordered" evidence="19">
    <location>
        <begin position="770"/>
        <end position="789"/>
    </location>
</feature>
<dbReference type="InterPro" id="IPR037085">
    <property type="entry name" value="Cdc42-bd-like_dom_sf"/>
</dbReference>
<dbReference type="GO" id="GO:0030136">
    <property type="term" value="C:clathrin-coated vesicle"/>
    <property type="evidence" value="ECO:0007669"/>
    <property type="project" value="UniProtKB-SubCell"/>
</dbReference>
<dbReference type="CDD" id="cd05040">
    <property type="entry name" value="PTKc_Ack_like"/>
    <property type="match status" value="1"/>
</dbReference>
<evidence type="ECO:0000256" key="10">
    <source>
        <dbReference type="ARBA" id="ARBA00022777"/>
    </source>
</evidence>
<feature type="domain" description="Protein kinase" evidence="21">
    <location>
        <begin position="147"/>
        <end position="406"/>
    </location>
</feature>
<feature type="region of interest" description="Disordered" evidence="19">
    <location>
        <begin position="591"/>
        <end position="627"/>
    </location>
</feature>
<evidence type="ECO:0000256" key="3">
    <source>
        <dbReference type="ARBA" id="ARBA00022443"/>
    </source>
</evidence>
<dbReference type="Gene3D" id="4.10.680.10">
    <property type="entry name" value="Cdc42-like binding domain"/>
    <property type="match status" value="1"/>
</dbReference>
<protein>
    <submittedName>
        <fullName evidence="22">Tyrosine kinase, non-receptor, 1</fullName>
    </submittedName>
</protein>
<dbReference type="AlphaFoldDB" id="A0A3Q3GWK9"/>
<dbReference type="InterPro" id="IPR020635">
    <property type="entry name" value="Tyr_kinase_cat_dom"/>
</dbReference>
<dbReference type="InterPro" id="IPR001452">
    <property type="entry name" value="SH3_domain"/>
</dbReference>
<dbReference type="Pfam" id="PF22931">
    <property type="entry name" value="SAM_TNK"/>
    <property type="match status" value="1"/>
</dbReference>
<dbReference type="PRINTS" id="PR00109">
    <property type="entry name" value="TYRKINASE"/>
</dbReference>
<keyword evidence="5" id="KW-0723">Serine/threonine-protein kinase</keyword>
<keyword evidence="12" id="KW-0460">Magnesium</keyword>
<keyword evidence="10" id="KW-0418">Kinase</keyword>
<keyword evidence="8" id="KW-0479">Metal-binding</keyword>
<sequence length="789" mass="88972">MPKWITCIGASVFNTKLSPTEYLKYFHKRKFGRVMLMDQDTQWLYSLLAEVQLEKFYLRVRDGLNITRIDHFAYVKESDLESIGISKPAQRRLWEALKRFKIKSRSRLPKQLSRGPDGPEQLGGGVPAQIQEGGSRALPCLIQDSELTLGEKLGSGSFGVVKKGEWHTPTGRVLPVAVKSLRSSASRQTESLTDFLQEVTTMQSLDHPNIIRLYGVVLTQPLKMVTELAPLGSLYDTLRSRQYQYPLVRLWLFATQIVAGMDYLETRRFIHRDLAARNVLLASREIVKIGDFGLMRGLSQEADHYIMAAHRRIPFAWCAPESLRIGSFSHASDVWMFGVTLWEMFTYCEEPWFGLSGRQILWRVEREGERLEKPPDCPQELYAVMRKCWACSPSDRPTFAHLSTMVAEAKPKEVQATRDFAEPRKLALAANDLVTVIDHGLELCEWRGQNHRTQTVGWFPASLSVPVLPPAVAATLTGNAASNIPHISVPLRGSLQHIGHGDIKPDRNWGTPKGLDENNSWRLREKDGTNLQKMAGMSLSLESVLSGQRPRAHTVGAFRVDHQGRLLPLVMGAHSADMQKDPRRFSEAGLASLAPPARPPPPNLKHLTKKPPARPSIQPLPGTSWPPQVVMLPPAQTQPPPQHLPQPQLGIGGSNLAKMSNMARSTPQLDDVTDGERERGRERDKSPQVHTTRDNLIAQVMEAVHGVTVEEVHGALQRNDWNPVRAEQQLKLEQLYSLSLCSREDCLKFLSRHQWNLQLASRHLIRWSQDDRQGTGERERPQIGNERRV</sequence>
<evidence type="ECO:0000313" key="23">
    <source>
        <dbReference type="Proteomes" id="UP000261660"/>
    </source>
</evidence>
<evidence type="ECO:0000256" key="2">
    <source>
        <dbReference type="ARBA" id="ARBA00004132"/>
    </source>
</evidence>
<comment type="similarity">
    <text evidence="16">Belongs to the protein kinase superfamily. Tyr protein kinase family.</text>
</comment>
<evidence type="ECO:0000256" key="19">
    <source>
        <dbReference type="SAM" id="MobiDB-lite"/>
    </source>
</evidence>
<dbReference type="GO" id="GO:0004674">
    <property type="term" value="F:protein serine/threonine kinase activity"/>
    <property type="evidence" value="ECO:0007669"/>
    <property type="project" value="UniProtKB-KW"/>
</dbReference>
<dbReference type="InterPro" id="IPR011009">
    <property type="entry name" value="Kinase-like_dom_sf"/>
</dbReference>
<dbReference type="FunFam" id="1.10.510.10:FF:000080">
    <property type="entry name" value="Putative activated CDC42 kinase 1"/>
    <property type="match status" value="1"/>
</dbReference>
<comment type="cofactor">
    <cofactor evidence="1">
        <name>Mg(2+)</name>
        <dbReference type="ChEBI" id="CHEBI:18420"/>
    </cofactor>
</comment>
<feature type="region of interest" description="Disordered" evidence="19">
    <location>
        <begin position="663"/>
        <end position="692"/>
    </location>
</feature>
<dbReference type="PROSITE" id="PS00109">
    <property type="entry name" value="PROTEIN_KINASE_TYR"/>
    <property type="match status" value="1"/>
</dbReference>
<dbReference type="Pfam" id="PF09027">
    <property type="entry name" value="GTPase_binding"/>
    <property type="match status" value="1"/>
</dbReference>
<dbReference type="SUPFAM" id="SSF56112">
    <property type="entry name" value="Protein kinase-like (PK-like)"/>
    <property type="match status" value="1"/>
</dbReference>
<proteinExistence type="inferred from homology"/>
<dbReference type="STRING" id="56723.ENSLBEP00000034848"/>
<dbReference type="PROSITE" id="PS50002">
    <property type="entry name" value="SH3"/>
    <property type="match status" value="1"/>
</dbReference>
<dbReference type="OrthoDB" id="635774at2759"/>
<dbReference type="GO" id="GO:0004713">
    <property type="term" value="F:protein tyrosine kinase activity"/>
    <property type="evidence" value="ECO:0007669"/>
    <property type="project" value="UniProtKB-KW"/>
</dbReference>
<dbReference type="SUPFAM" id="SSF50044">
    <property type="entry name" value="SH3-domain"/>
    <property type="match status" value="1"/>
</dbReference>
<evidence type="ECO:0000256" key="12">
    <source>
        <dbReference type="ARBA" id="ARBA00022842"/>
    </source>
</evidence>
<dbReference type="CDD" id="cd14328">
    <property type="entry name" value="UBA_TNK1"/>
    <property type="match status" value="1"/>
</dbReference>
<dbReference type="CDD" id="cd09539">
    <property type="entry name" value="SAM_TNK-like"/>
    <property type="match status" value="1"/>
</dbReference>
<dbReference type="PANTHER" id="PTHR24418">
    <property type="entry name" value="TYROSINE-PROTEIN KINASE"/>
    <property type="match status" value="1"/>
</dbReference>
<dbReference type="InterPro" id="IPR000719">
    <property type="entry name" value="Prot_kinase_dom"/>
</dbReference>
<dbReference type="GO" id="GO:0046872">
    <property type="term" value="F:metal ion binding"/>
    <property type="evidence" value="ECO:0007669"/>
    <property type="project" value="UniProtKB-KW"/>
</dbReference>
<dbReference type="InParanoid" id="A0A3Q3GWK9"/>
<evidence type="ECO:0000256" key="15">
    <source>
        <dbReference type="ARBA" id="ARBA00047899"/>
    </source>
</evidence>
<evidence type="ECO:0000256" key="1">
    <source>
        <dbReference type="ARBA" id="ARBA00001946"/>
    </source>
</evidence>
<evidence type="ECO:0000256" key="16">
    <source>
        <dbReference type="ARBA" id="ARBA00060742"/>
    </source>
</evidence>
<comment type="catalytic activity">
    <reaction evidence="15">
        <text>L-threonyl-[protein] + ATP = O-phospho-L-threonyl-[protein] + ADP + H(+)</text>
        <dbReference type="Rhea" id="RHEA:46608"/>
        <dbReference type="Rhea" id="RHEA-COMP:11060"/>
        <dbReference type="Rhea" id="RHEA-COMP:11605"/>
        <dbReference type="ChEBI" id="CHEBI:15378"/>
        <dbReference type="ChEBI" id="CHEBI:30013"/>
        <dbReference type="ChEBI" id="CHEBI:30616"/>
        <dbReference type="ChEBI" id="CHEBI:61977"/>
        <dbReference type="ChEBI" id="CHEBI:456216"/>
        <dbReference type="EC" id="2.7.11.1"/>
    </reaction>
</comment>
<dbReference type="InterPro" id="IPR015116">
    <property type="entry name" value="Cdc42-bd-like"/>
</dbReference>
<evidence type="ECO:0000313" key="22">
    <source>
        <dbReference type="Ensembl" id="ENSLBEP00000034848.1"/>
    </source>
</evidence>
<feature type="compositionally biased region" description="Basic and acidic residues" evidence="19">
    <location>
        <begin position="674"/>
        <end position="692"/>
    </location>
</feature>
<evidence type="ECO:0000256" key="14">
    <source>
        <dbReference type="ARBA" id="ARBA00023329"/>
    </source>
</evidence>
<comment type="subcellular location">
    <subcellularLocation>
        <location evidence="2">Cytoplasmic vesicle</location>
        <location evidence="2">Clathrin-coated vesicle</location>
    </subcellularLocation>
</comment>
<dbReference type="FunFam" id="3.30.200.20:FF:000107">
    <property type="entry name" value="Putative activated CDC42 kinase 1"/>
    <property type="match status" value="1"/>
</dbReference>
<dbReference type="PROSITE" id="PS50011">
    <property type="entry name" value="PROTEIN_KINASE_DOM"/>
    <property type="match status" value="1"/>
</dbReference>
<dbReference type="Ensembl" id="ENSLBET00000036335.1">
    <property type="protein sequence ID" value="ENSLBEP00000034848.1"/>
    <property type="gene ID" value="ENSLBEG00000026182.1"/>
</dbReference>
<keyword evidence="7" id="KW-0519">Myristate</keyword>
<reference evidence="22" key="1">
    <citation type="submission" date="2025-08" db="UniProtKB">
        <authorList>
            <consortium name="Ensembl"/>
        </authorList>
    </citation>
    <scope>IDENTIFICATION</scope>
</reference>
<feature type="region of interest" description="Disordered" evidence="19">
    <location>
        <begin position="107"/>
        <end position="129"/>
    </location>
</feature>
<dbReference type="InterPro" id="IPR050198">
    <property type="entry name" value="Non-receptor_tyrosine_kinases"/>
</dbReference>
<keyword evidence="23" id="KW-1185">Reference proteome</keyword>
<evidence type="ECO:0000256" key="5">
    <source>
        <dbReference type="ARBA" id="ARBA00022527"/>
    </source>
</evidence>
<keyword evidence="9 18" id="KW-0547">Nucleotide-binding</keyword>
<dbReference type="InterPro" id="IPR008266">
    <property type="entry name" value="Tyr_kinase_AS"/>
</dbReference>
<keyword evidence="6" id="KW-0808">Transferase</keyword>
<dbReference type="Gene3D" id="3.30.200.20">
    <property type="entry name" value="Phosphorylase Kinase, domain 1"/>
    <property type="match status" value="1"/>
</dbReference>
<evidence type="ECO:0000256" key="18">
    <source>
        <dbReference type="PROSITE-ProRule" id="PRU10141"/>
    </source>
</evidence>
<dbReference type="InterPro" id="IPR017441">
    <property type="entry name" value="Protein_kinase_ATP_BS"/>
</dbReference>
<keyword evidence="4" id="KW-0963">Cytoplasm</keyword>
<evidence type="ECO:0000256" key="11">
    <source>
        <dbReference type="ARBA" id="ARBA00022840"/>
    </source>
</evidence>
<name>A0A3Q3GWK9_9LABR</name>
<evidence type="ECO:0000256" key="8">
    <source>
        <dbReference type="ARBA" id="ARBA00022723"/>
    </source>
</evidence>
<evidence type="ECO:0000259" key="21">
    <source>
        <dbReference type="PROSITE" id="PS50011"/>
    </source>
</evidence>
<dbReference type="InterPro" id="IPR036028">
    <property type="entry name" value="SH3-like_dom_sf"/>
</dbReference>
<dbReference type="InterPro" id="IPR049587">
    <property type="entry name" value="TNK-like_SAM"/>
</dbReference>
<organism evidence="22 23">
    <name type="scientific">Labrus bergylta</name>
    <name type="common">ballan wrasse</name>
    <dbReference type="NCBI Taxonomy" id="56723"/>
    <lineage>
        <taxon>Eukaryota</taxon>
        <taxon>Metazoa</taxon>
        <taxon>Chordata</taxon>
        <taxon>Craniata</taxon>
        <taxon>Vertebrata</taxon>
        <taxon>Euteleostomi</taxon>
        <taxon>Actinopterygii</taxon>
        <taxon>Neopterygii</taxon>
        <taxon>Teleostei</taxon>
        <taxon>Neoteleostei</taxon>
        <taxon>Acanthomorphata</taxon>
        <taxon>Eupercaria</taxon>
        <taxon>Labriformes</taxon>
        <taxon>Labridae</taxon>
        <taxon>Labrus</taxon>
    </lineage>
</organism>
<keyword evidence="13" id="KW-0829">Tyrosine-protein kinase</keyword>
<dbReference type="GO" id="GO:0005524">
    <property type="term" value="F:ATP binding"/>
    <property type="evidence" value="ECO:0007669"/>
    <property type="project" value="UniProtKB-UniRule"/>
</dbReference>
<dbReference type="Gene3D" id="1.10.510.10">
    <property type="entry name" value="Transferase(Phosphotransferase) domain 1"/>
    <property type="match status" value="1"/>
</dbReference>
<dbReference type="Proteomes" id="UP000261660">
    <property type="component" value="Unplaced"/>
</dbReference>
<evidence type="ECO:0000256" key="6">
    <source>
        <dbReference type="ARBA" id="ARBA00022679"/>
    </source>
</evidence>
<evidence type="ECO:0000256" key="13">
    <source>
        <dbReference type="ARBA" id="ARBA00023137"/>
    </source>
</evidence>
<keyword evidence="3 17" id="KW-0728">SH3 domain</keyword>
<feature type="domain" description="SH3" evidence="20">
    <location>
        <begin position="409"/>
        <end position="469"/>
    </location>
</feature>
<dbReference type="SMART" id="SM00219">
    <property type="entry name" value="TyrKc"/>
    <property type="match status" value="1"/>
</dbReference>
<evidence type="ECO:0000256" key="9">
    <source>
        <dbReference type="ARBA" id="ARBA00022741"/>
    </source>
</evidence>
<dbReference type="InterPro" id="IPR055175">
    <property type="entry name" value="ACK/TNK-like_SAM"/>
</dbReference>
<accession>A0A3Q3GWK9</accession>
<evidence type="ECO:0000256" key="7">
    <source>
        <dbReference type="ARBA" id="ARBA00022707"/>
    </source>
</evidence>
<dbReference type="GeneTree" id="ENSGT00940000166308"/>
<dbReference type="PROSITE" id="PS00107">
    <property type="entry name" value="PROTEIN_KINASE_ATP"/>
    <property type="match status" value="1"/>
</dbReference>
<keyword evidence="14" id="KW-0968">Cytoplasmic vesicle</keyword>
<dbReference type="Pfam" id="PF07714">
    <property type="entry name" value="PK_Tyr_Ser-Thr"/>
    <property type="match status" value="1"/>
</dbReference>
<reference evidence="22" key="2">
    <citation type="submission" date="2025-09" db="UniProtKB">
        <authorList>
            <consortium name="Ensembl"/>
        </authorList>
    </citation>
    <scope>IDENTIFICATION</scope>
</reference>
<evidence type="ECO:0000256" key="17">
    <source>
        <dbReference type="PROSITE-ProRule" id="PRU00192"/>
    </source>
</evidence>
<dbReference type="InterPro" id="IPR001245">
    <property type="entry name" value="Ser-Thr/Tyr_kinase_cat_dom"/>
</dbReference>
<evidence type="ECO:0000256" key="4">
    <source>
        <dbReference type="ARBA" id="ARBA00022490"/>
    </source>
</evidence>
<feature type="binding site" evidence="18">
    <location>
        <position position="179"/>
    </location>
    <ligand>
        <name>ATP</name>
        <dbReference type="ChEBI" id="CHEBI:30616"/>
    </ligand>
</feature>